<feature type="binding site" evidence="7">
    <location>
        <begin position="94"/>
        <end position="99"/>
    </location>
    <ligand>
        <name>NAD(+)</name>
        <dbReference type="ChEBI" id="CHEBI:57540"/>
    </ligand>
</feature>
<dbReference type="GO" id="GO:0003700">
    <property type="term" value="F:DNA-binding transcription factor activity"/>
    <property type="evidence" value="ECO:0007669"/>
    <property type="project" value="UniProtKB-UniRule"/>
</dbReference>
<keyword evidence="1 7" id="KW-0963">Cytoplasm</keyword>
<evidence type="ECO:0000256" key="4">
    <source>
        <dbReference type="ARBA" id="ARBA00023027"/>
    </source>
</evidence>
<comment type="caution">
    <text evidence="9">The sequence shown here is derived from an EMBL/GenBank/DDBJ whole genome shotgun (WGS) entry which is preliminary data.</text>
</comment>
<evidence type="ECO:0000256" key="2">
    <source>
        <dbReference type="ARBA" id="ARBA00022491"/>
    </source>
</evidence>
<dbReference type="InterPro" id="IPR036390">
    <property type="entry name" value="WH_DNA-bd_sf"/>
</dbReference>
<dbReference type="InterPro" id="IPR003781">
    <property type="entry name" value="CoA-bd"/>
</dbReference>
<evidence type="ECO:0000313" key="9">
    <source>
        <dbReference type="EMBL" id="GCF93361.1"/>
    </source>
</evidence>
<evidence type="ECO:0000256" key="1">
    <source>
        <dbReference type="ARBA" id="ARBA00022490"/>
    </source>
</evidence>
<evidence type="ECO:0000259" key="8">
    <source>
        <dbReference type="SMART" id="SM00881"/>
    </source>
</evidence>
<sequence length="217" mass="24209">MDHLIEKPKLSKATTKRLSLYLRCLKELQKEGVQRIKSSDFSQMTHVGSATIRRDFSQLGELGRSGYGYDVTYLISVFSSILDTIEEKRIALIGCGNLGQALVNNNFRRNDNLNIVCAFDNDSDKVGQVFNGVEVYSMELLDQVLAEKKVTVAISTVPSHHSQAAVERVVKNGITAILSFAPDPIKVPEGVTVHYIDLTTELQTLIYFDELAQSQKR</sequence>
<dbReference type="PANTHER" id="PTHR35786">
    <property type="entry name" value="REDOX-SENSING TRANSCRIPTIONAL REPRESSOR REX"/>
    <property type="match status" value="1"/>
</dbReference>
<comment type="subunit">
    <text evidence="7">Homodimer.</text>
</comment>
<evidence type="ECO:0000256" key="3">
    <source>
        <dbReference type="ARBA" id="ARBA00023015"/>
    </source>
</evidence>
<reference evidence="10" key="1">
    <citation type="submission" date="2019-02" db="EMBL/GenBank/DDBJ databases">
        <title>Draft genome sequence of Enterococcus sp. Gos25-1.</title>
        <authorList>
            <person name="Tanaka N."/>
            <person name="Shiwa Y."/>
            <person name="Fujita N."/>
        </authorList>
    </citation>
    <scope>NUCLEOTIDE SEQUENCE [LARGE SCALE GENOMIC DNA]</scope>
    <source>
        <strain evidence="10">Gos25-1</strain>
    </source>
</reference>
<dbReference type="Gene3D" id="3.40.50.720">
    <property type="entry name" value="NAD(P)-binding Rossmann-like Domain"/>
    <property type="match status" value="1"/>
</dbReference>
<dbReference type="NCBIfam" id="NF003989">
    <property type="entry name" value="PRK05472.1-3"/>
    <property type="match status" value="1"/>
</dbReference>
<dbReference type="SUPFAM" id="SSF46785">
    <property type="entry name" value="Winged helix' DNA-binding domain"/>
    <property type="match status" value="1"/>
</dbReference>
<organism evidence="9 10">
    <name type="scientific">Enterococcus florum</name>
    <dbReference type="NCBI Taxonomy" id="2480627"/>
    <lineage>
        <taxon>Bacteria</taxon>
        <taxon>Bacillati</taxon>
        <taxon>Bacillota</taxon>
        <taxon>Bacilli</taxon>
        <taxon>Lactobacillales</taxon>
        <taxon>Enterococcaceae</taxon>
        <taxon>Enterococcus</taxon>
    </lineage>
</organism>
<dbReference type="RefSeq" id="WP_146621823.1">
    <property type="nucleotide sequence ID" value="NZ_BJCC01000010.1"/>
</dbReference>
<dbReference type="NCBIfam" id="NF003995">
    <property type="entry name" value="PRK05472.2-4"/>
    <property type="match status" value="1"/>
</dbReference>
<dbReference type="PANTHER" id="PTHR35786:SF1">
    <property type="entry name" value="REDOX-SENSING TRANSCRIPTIONAL REPRESSOR REX 1"/>
    <property type="match status" value="1"/>
</dbReference>
<comment type="function">
    <text evidence="7">Modulates transcription in response to changes in cellular NADH/NAD(+) redox state.</text>
</comment>
<dbReference type="GO" id="GO:0005737">
    <property type="term" value="C:cytoplasm"/>
    <property type="evidence" value="ECO:0007669"/>
    <property type="project" value="UniProtKB-SubCell"/>
</dbReference>
<dbReference type="Pfam" id="PF02629">
    <property type="entry name" value="CoA_binding"/>
    <property type="match status" value="1"/>
</dbReference>
<protein>
    <recommendedName>
        <fullName evidence="7">Redox-sensing transcriptional repressor Rex</fullName>
    </recommendedName>
</protein>
<dbReference type="InterPro" id="IPR009718">
    <property type="entry name" value="Rex_DNA-bd_C_dom"/>
</dbReference>
<dbReference type="Gene3D" id="1.10.10.10">
    <property type="entry name" value="Winged helix-like DNA-binding domain superfamily/Winged helix DNA-binding domain"/>
    <property type="match status" value="1"/>
</dbReference>
<keyword evidence="2 7" id="KW-0678">Repressor</keyword>
<keyword evidence="3 7" id="KW-0805">Transcription regulation</keyword>
<accession>A0A4P5PAS6</accession>
<dbReference type="OrthoDB" id="9784760at2"/>
<dbReference type="InterPro" id="IPR036291">
    <property type="entry name" value="NAD(P)-bd_dom_sf"/>
</dbReference>
<dbReference type="InterPro" id="IPR036388">
    <property type="entry name" value="WH-like_DNA-bd_sf"/>
</dbReference>
<feature type="domain" description="CoA-binding" evidence="8">
    <location>
        <begin position="84"/>
        <end position="184"/>
    </location>
</feature>
<dbReference type="NCBIfam" id="NF003996">
    <property type="entry name" value="PRK05472.2-5"/>
    <property type="match status" value="1"/>
</dbReference>
<dbReference type="EMBL" id="BJCC01000010">
    <property type="protein sequence ID" value="GCF93361.1"/>
    <property type="molecule type" value="Genomic_DNA"/>
</dbReference>
<keyword evidence="4 7" id="KW-0520">NAD</keyword>
<feature type="DNA-binding region" description="H-T-H motif" evidence="7">
    <location>
        <begin position="20"/>
        <end position="59"/>
    </location>
</feature>
<keyword evidence="5 7" id="KW-0238">DNA-binding</keyword>
<dbReference type="AlphaFoldDB" id="A0A4P5PAS6"/>
<evidence type="ECO:0000256" key="5">
    <source>
        <dbReference type="ARBA" id="ARBA00023125"/>
    </source>
</evidence>
<dbReference type="InterPro" id="IPR022876">
    <property type="entry name" value="Tscrpt_rep_Rex"/>
</dbReference>
<dbReference type="Pfam" id="PF06971">
    <property type="entry name" value="Put_DNA-bind_N"/>
    <property type="match status" value="1"/>
</dbReference>
<evidence type="ECO:0000256" key="7">
    <source>
        <dbReference type="HAMAP-Rule" id="MF_01131"/>
    </source>
</evidence>
<dbReference type="SUPFAM" id="SSF51735">
    <property type="entry name" value="NAD(P)-binding Rossmann-fold domains"/>
    <property type="match status" value="1"/>
</dbReference>
<dbReference type="GO" id="GO:0045892">
    <property type="term" value="P:negative regulation of DNA-templated transcription"/>
    <property type="evidence" value="ECO:0007669"/>
    <property type="project" value="InterPro"/>
</dbReference>
<evidence type="ECO:0000313" key="10">
    <source>
        <dbReference type="Proteomes" id="UP000290567"/>
    </source>
</evidence>
<evidence type="ECO:0000256" key="6">
    <source>
        <dbReference type="ARBA" id="ARBA00023163"/>
    </source>
</evidence>
<dbReference type="NCBIfam" id="NF003994">
    <property type="entry name" value="PRK05472.2-3"/>
    <property type="match status" value="1"/>
</dbReference>
<gene>
    <name evidence="9" type="primary">rex2</name>
    <name evidence="7" type="synonym">rex</name>
    <name evidence="9" type="ORF">NRIC_12520</name>
</gene>
<dbReference type="HAMAP" id="MF_01131">
    <property type="entry name" value="Rex"/>
    <property type="match status" value="1"/>
</dbReference>
<keyword evidence="6 7" id="KW-0804">Transcription</keyword>
<dbReference type="Proteomes" id="UP000290567">
    <property type="component" value="Unassembled WGS sequence"/>
</dbReference>
<proteinExistence type="inferred from homology"/>
<dbReference type="GO" id="GO:0051775">
    <property type="term" value="P:response to redox state"/>
    <property type="evidence" value="ECO:0007669"/>
    <property type="project" value="InterPro"/>
</dbReference>
<comment type="similarity">
    <text evidence="7">Belongs to the transcriptional regulatory Rex family.</text>
</comment>
<keyword evidence="10" id="KW-1185">Reference proteome</keyword>
<name>A0A4P5PAS6_9ENTE</name>
<comment type="subcellular location">
    <subcellularLocation>
        <location evidence="7">Cytoplasm</location>
    </subcellularLocation>
</comment>
<dbReference type="SMART" id="SM00881">
    <property type="entry name" value="CoA_binding"/>
    <property type="match status" value="1"/>
</dbReference>
<dbReference type="GO" id="GO:0003677">
    <property type="term" value="F:DNA binding"/>
    <property type="evidence" value="ECO:0007669"/>
    <property type="project" value="UniProtKB-UniRule"/>
</dbReference>